<evidence type="ECO:0000256" key="5">
    <source>
        <dbReference type="ARBA" id="ARBA00004853"/>
    </source>
</evidence>
<evidence type="ECO:0000256" key="8">
    <source>
        <dbReference type="ARBA" id="ARBA00022619"/>
    </source>
</evidence>
<dbReference type="Gene3D" id="3.90.870.10">
    <property type="entry name" value="DHBP synthase"/>
    <property type="match status" value="1"/>
</dbReference>
<evidence type="ECO:0000256" key="15">
    <source>
        <dbReference type="ARBA" id="ARBA00023211"/>
    </source>
</evidence>
<keyword evidence="13" id="KW-0460">Magnesium</keyword>
<comment type="pathway">
    <text evidence="6">Cofactor biosynthesis; riboflavin biosynthesis; 2-hydroxy-3-oxobutyl phosphate from D-ribulose 5-phosphate: step 1/1.</text>
</comment>
<dbReference type="InterPro" id="IPR036144">
    <property type="entry name" value="RibA-like_sf"/>
</dbReference>
<sequence length="407" mass="44789">MSSTSESIINRVETALETLKNGQLIIVTDDDHREAEGDMVGLAQYASGDTVRTMVTNARGLLCVPMTQEIGERLGLTPMVANASDAYGTAFTISTDAKTTSTGISAFDRADTIRQLADPASQPGAFYHPGHIFPLIAKERGVMARGGHTEAAVDLAKLAGATPVAYICEILQKDGHMARRRELKPFAEGIQMPLISIQDIKQYRYMKDRGIAELITSVKLPTKYGDFQLEAYDTQDGHEPTLLISKGQIQPNEPLLLRLHSECLTGDILGSKRCDCGEQLATALRAIEKAGHGAVIYLRQEGRGIGLANKLRAYKLQEEGLDTVEANVQLGFEPDERDYGLVAALLHKKQVHDVTLMTNNPDKMTQLEALGITLDDRLPIETPVQPESRHYLETKKHKMHHLLKEVQ</sequence>
<keyword evidence="23" id="KW-1185">Reference proteome</keyword>
<comment type="pathway">
    <text evidence="5 20">Cofactor biosynthesis; riboflavin biosynthesis; 5-amino-6-(D-ribitylamino)uracil from GTP: step 1/4.</text>
</comment>
<evidence type="ECO:0000313" key="22">
    <source>
        <dbReference type="EMBL" id="ANZ66390.1"/>
    </source>
</evidence>
<evidence type="ECO:0000256" key="13">
    <source>
        <dbReference type="ARBA" id="ARBA00022842"/>
    </source>
</evidence>
<dbReference type="PANTHER" id="PTHR21327">
    <property type="entry name" value="GTP CYCLOHYDROLASE II-RELATED"/>
    <property type="match status" value="1"/>
</dbReference>
<comment type="function">
    <text evidence="4">Catalyzes the conversion of D-ribulose 5-phosphate to formate and 3,4-dihydroxy-2-butanone 4-phosphate.</text>
</comment>
<dbReference type="Proteomes" id="UP000093267">
    <property type="component" value="Chromosome"/>
</dbReference>
<name>A0A1B2IWH2_9LACO</name>
<dbReference type="NCBIfam" id="NF001591">
    <property type="entry name" value="PRK00393.1"/>
    <property type="match status" value="1"/>
</dbReference>
<feature type="binding site" evidence="20">
    <location>
        <position position="279"/>
    </location>
    <ligand>
        <name>GTP</name>
        <dbReference type="ChEBI" id="CHEBI:37565"/>
    </ligand>
</feature>
<dbReference type="Pfam" id="PF00925">
    <property type="entry name" value="GTP_cyclohydro2"/>
    <property type="match status" value="1"/>
</dbReference>
<evidence type="ECO:0000259" key="21">
    <source>
        <dbReference type="Pfam" id="PF00925"/>
    </source>
</evidence>
<accession>A0A1B2IWH2</accession>
<evidence type="ECO:0000256" key="1">
    <source>
        <dbReference type="ARBA" id="ARBA00000141"/>
    </source>
</evidence>
<dbReference type="GO" id="GO:0005829">
    <property type="term" value="C:cytosol"/>
    <property type="evidence" value="ECO:0007669"/>
    <property type="project" value="TreeGrafter"/>
</dbReference>
<keyword evidence="17" id="KW-0511">Multifunctional enzyme</keyword>
<dbReference type="PANTHER" id="PTHR21327:SF18">
    <property type="entry name" value="3,4-DIHYDROXY-2-BUTANONE 4-PHOSPHATE SYNTHASE"/>
    <property type="match status" value="1"/>
</dbReference>
<dbReference type="EMBL" id="CP014924">
    <property type="protein sequence ID" value="ANZ66390.1"/>
    <property type="molecule type" value="Genomic_DNA"/>
</dbReference>
<organism evidence="22 23">
    <name type="scientific">Secundilactobacillus paracollinoides</name>
    <dbReference type="NCBI Taxonomy" id="240427"/>
    <lineage>
        <taxon>Bacteria</taxon>
        <taxon>Bacillati</taxon>
        <taxon>Bacillota</taxon>
        <taxon>Bacilli</taxon>
        <taxon>Lactobacillales</taxon>
        <taxon>Lactobacillaceae</taxon>
        <taxon>Secundilactobacillus</taxon>
    </lineage>
</organism>
<feature type="binding site" evidence="20">
    <location>
        <begin position="301"/>
        <end position="303"/>
    </location>
    <ligand>
        <name>GTP</name>
        <dbReference type="ChEBI" id="CHEBI:37565"/>
    </ligand>
</feature>
<feature type="binding site" evidence="20">
    <location>
        <begin position="258"/>
        <end position="262"/>
    </location>
    <ligand>
        <name>GTP</name>
        <dbReference type="ChEBI" id="CHEBI:37565"/>
    </ligand>
</feature>
<feature type="binding site" evidence="20">
    <location>
        <position position="358"/>
    </location>
    <ligand>
        <name>GTP</name>
        <dbReference type="ChEBI" id="CHEBI:37565"/>
    </ligand>
</feature>
<dbReference type="SUPFAM" id="SSF142695">
    <property type="entry name" value="RibA-like"/>
    <property type="match status" value="1"/>
</dbReference>
<evidence type="ECO:0000256" key="18">
    <source>
        <dbReference type="ARBA" id="ARBA00043932"/>
    </source>
</evidence>
<dbReference type="InterPro" id="IPR032677">
    <property type="entry name" value="GTP_cyclohydro_II"/>
</dbReference>
<evidence type="ECO:0000256" key="7">
    <source>
        <dbReference type="ARBA" id="ARBA00005520"/>
    </source>
</evidence>
<feature type="active site" description="Nucleophile" evidence="20">
    <location>
        <position position="337"/>
    </location>
</feature>
<comment type="cofactor">
    <cofactor evidence="2">
        <name>Mn(2+)</name>
        <dbReference type="ChEBI" id="CHEBI:29035"/>
    </cofactor>
</comment>
<evidence type="ECO:0000256" key="19">
    <source>
        <dbReference type="ARBA" id="ARBA00049295"/>
    </source>
</evidence>
<dbReference type="EC" id="3.5.4.25" evidence="20"/>
<comment type="catalytic activity">
    <reaction evidence="19 20">
        <text>GTP + 4 H2O = 2,5-diamino-6-hydroxy-4-(5-phosphoribosylamino)-pyrimidine + formate + 2 phosphate + 3 H(+)</text>
        <dbReference type="Rhea" id="RHEA:23704"/>
        <dbReference type="ChEBI" id="CHEBI:15377"/>
        <dbReference type="ChEBI" id="CHEBI:15378"/>
        <dbReference type="ChEBI" id="CHEBI:15740"/>
        <dbReference type="ChEBI" id="CHEBI:37565"/>
        <dbReference type="ChEBI" id="CHEBI:43474"/>
        <dbReference type="ChEBI" id="CHEBI:58614"/>
        <dbReference type="EC" id="3.5.4.25"/>
    </reaction>
</comment>
<feature type="binding site" evidence="20">
    <location>
        <position position="274"/>
    </location>
    <ligand>
        <name>Zn(2+)</name>
        <dbReference type="ChEBI" id="CHEBI:29105"/>
        <note>catalytic</note>
    </ligand>
</feature>
<gene>
    <name evidence="20" type="primary">ribA</name>
    <name evidence="22" type="ORF">AYR63_04060</name>
</gene>
<feature type="binding site" evidence="20">
    <location>
        <position position="323"/>
    </location>
    <ligand>
        <name>GTP</name>
        <dbReference type="ChEBI" id="CHEBI:37565"/>
    </ligand>
</feature>
<comment type="function">
    <text evidence="18 20">Catalyzes the conversion of GTP to 2,5-diamino-6-ribosylamino-4(3H)-pyrimidinone 5'-phosphate (DARP), formate and pyrophosphate.</text>
</comment>
<comment type="catalytic activity">
    <reaction evidence="1">
        <text>D-ribulose 5-phosphate = (2S)-2-hydroxy-3-oxobutyl phosphate + formate + H(+)</text>
        <dbReference type="Rhea" id="RHEA:18457"/>
        <dbReference type="ChEBI" id="CHEBI:15378"/>
        <dbReference type="ChEBI" id="CHEBI:15740"/>
        <dbReference type="ChEBI" id="CHEBI:58121"/>
        <dbReference type="ChEBI" id="CHEBI:58830"/>
        <dbReference type="EC" id="4.1.99.12"/>
    </reaction>
</comment>
<feature type="binding site" evidence="20">
    <location>
        <position position="263"/>
    </location>
    <ligand>
        <name>Zn(2+)</name>
        <dbReference type="ChEBI" id="CHEBI:29105"/>
        <note>catalytic</note>
    </ligand>
</feature>
<keyword evidence="11 20" id="KW-0378">Hydrolase</keyword>
<protein>
    <recommendedName>
        <fullName evidence="20">GTP cyclohydrolase-2</fullName>
        <ecNumber evidence="20">3.5.4.25</ecNumber>
    </recommendedName>
    <alternativeName>
        <fullName evidence="20">GTP cyclohydrolase II</fullName>
    </alternativeName>
</protein>
<evidence type="ECO:0000256" key="6">
    <source>
        <dbReference type="ARBA" id="ARBA00004904"/>
    </source>
</evidence>
<dbReference type="FunFam" id="3.40.50.10990:FF:000001">
    <property type="entry name" value="Riboflavin biosynthesis protein RibBA"/>
    <property type="match status" value="1"/>
</dbReference>
<evidence type="ECO:0000256" key="9">
    <source>
        <dbReference type="ARBA" id="ARBA00022723"/>
    </source>
</evidence>
<keyword evidence="12 20" id="KW-0862">Zinc</keyword>
<keyword evidence="9 20" id="KW-0479">Metal-binding</keyword>
<evidence type="ECO:0000256" key="2">
    <source>
        <dbReference type="ARBA" id="ARBA00001936"/>
    </source>
</evidence>
<dbReference type="FunFam" id="3.90.870.10:FF:000001">
    <property type="entry name" value="Riboflavin biosynthesis protein RibBA"/>
    <property type="match status" value="1"/>
</dbReference>
<keyword evidence="16" id="KW-0456">Lyase</keyword>
<evidence type="ECO:0000256" key="16">
    <source>
        <dbReference type="ARBA" id="ARBA00023239"/>
    </source>
</evidence>
<feature type="binding site" evidence="20">
    <location>
        <position position="363"/>
    </location>
    <ligand>
        <name>GTP</name>
        <dbReference type="ChEBI" id="CHEBI:37565"/>
    </ligand>
</feature>
<comment type="similarity">
    <text evidence="20">Belongs to the GTP cyclohydrolase II family.</text>
</comment>
<keyword evidence="8 20" id="KW-0686">Riboflavin biosynthesis</keyword>
<dbReference type="RefSeq" id="WP_065937532.1">
    <property type="nucleotide sequence ID" value="NZ_CP014924.1"/>
</dbReference>
<dbReference type="STRING" id="240427.AYR62_12840"/>
<feature type="active site" description="Proton acceptor" evidence="20">
    <location>
        <position position="335"/>
    </location>
</feature>
<dbReference type="Pfam" id="PF00926">
    <property type="entry name" value="DHBP_synthase"/>
    <property type="match status" value="1"/>
</dbReference>
<comment type="cofactor">
    <cofactor evidence="3">
        <name>Mg(2+)</name>
        <dbReference type="ChEBI" id="CHEBI:18420"/>
    </cofactor>
</comment>
<dbReference type="PIRSF" id="PIRSF001259">
    <property type="entry name" value="RibA"/>
    <property type="match status" value="1"/>
</dbReference>
<evidence type="ECO:0000256" key="14">
    <source>
        <dbReference type="ARBA" id="ARBA00023134"/>
    </source>
</evidence>
<proteinExistence type="inferred from homology"/>
<evidence type="ECO:0000313" key="23">
    <source>
        <dbReference type="Proteomes" id="UP000093267"/>
    </source>
</evidence>
<comment type="similarity">
    <text evidence="7">In the N-terminal section; belongs to the DHBP synthase family.</text>
</comment>
<evidence type="ECO:0000256" key="10">
    <source>
        <dbReference type="ARBA" id="ARBA00022741"/>
    </source>
</evidence>
<dbReference type="InterPro" id="IPR017945">
    <property type="entry name" value="DHBP_synth_RibB-like_a/b_dom"/>
</dbReference>
<dbReference type="HAMAP" id="MF_00179">
    <property type="entry name" value="RibA"/>
    <property type="match status" value="1"/>
</dbReference>
<evidence type="ECO:0000256" key="4">
    <source>
        <dbReference type="ARBA" id="ARBA00002284"/>
    </source>
</evidence>
<dbReference type="NCBIfam" id="TIGR00506">
    <property type="entry name" value="ribB"/>
    <property type="match status" value="1"/>
</dbReference>
<comment type="cofactor">
    <cofactor evidence="20">
        <name>Zn(2+)</name>
        <dbReference type="ChEBI" id="CHEBI:29105"/>
    </cofactor>
    <text evidence="20">Binds 1 zinc ion per subunit.</text>
</comment>
<evidence type="ECO:0000256" key="20">
    <source>
        <dbReference type="HAMAP-Rule" id="MF_00179"/>
    </source>
</evidence>
<reference evidence="22 23" key="1">
    <citation type="submission" date="2016-03" db="EMBL/GenBank/DDBJ databases">
        <title>Pediococcus and Lactobacillus from brewery environment - whole genome sequencing and assembly.</title>
        <authorList>
            <person name="Behr J."/>
            <person name="Geissler A.J."/>
            <person name="Vogel R.F."/>
        </authorList>
    </citation>
    <scope>NUCLEOTIDE SEQUENCE [LARGE SCALE GENOMIC DNA]</scope>
    <source>
        <strain evidence="22 23">TMW 1.1995</strain>
    </source>
</reference>
<feature type="binding site" evidence="20">
    <location>
        <position position="276"/>
    </location>
    <ligand>
        <name>Zn(2+)</name>
        <dbReference type="ChEBI" id="CHEBI:29105"/>
        <note>catalytic</note>
    </ligand>
</feature>
<dbReference type="InterPro" id="IPR000422">
    <property type="entry name" value="DHBP_synthase_RibB"/>
</dbReference>
<keyword evidence="15" id="KW-0464">Manganese</keyword>
<dbReference type="SUPFAM" id="SSF55821">
    <property type="entry name" value="YrdC/RibB"/>
    <property type="match status" value="1"/>
</dbReference>
<dbReference type="InterPro" id="IPR000926">
    <property type="entry name" value="RibA"/>
</dbReference>
<evidence type="ECO:0000256" key="12">
    <source>
        <dbReference type="ARBA" id="ARBA00022833"/>
    </source>
</evidence>
<dbReference type="CDD" id="cd00641">
    <property type="entry name" value="GTP_cyclohydro2"/>
    <property type="match status" value="1"/>
</dbReference>
<dbReference type="GO" id="GO:0005525">
    <property type="term" value="F:GTP binding"/>
    <property type="evidence" value="ECO:0007669"/>
    <property type="project" value="UniProtKB-KW"/>
</dbReference>
<dbReference type="NCBIfam" id="TIGR00505">
    <property type="entry name" value="ribA"/>
    <property type="match status" value="1"/>
</dbReference>
<dbReference type="OrthoDB" id="9793111at2"/>
<keyword evidence="14 20" id="KW-0342">GTP-binding</keyword>
<evidence type="ECO:0000256" key="11">
    <source>
        <dbReference type="ARBA" id="ARBA00022801"/>
    </source>
</evidence>
<dbReference type="UniPathway" id="UPA00275">
    <property type="reaction ID" value="UER00399"/>
</dbReference>
<dbReference type="AlphaFoldDB" id="A0A1B2IWH2"/>
<dbReference type="Gene3D" id="3.40.50.10990">
    <property type="entry name" value="GTP cyclohydrolase II"/>
    <property type="match status" value="1"/>
</dbReference>
<keyword evidence="10 20" id="KW-0547">Nucleotide-binding</keyword>
<dbReference type="GO" id="GO:0009231">
    <property type="term" value="P:riboflavin biosynthetic process"/>
    <property type="evidence" value="ECO:0007669"/>
    <property type="project" value="UniProtKB-UniRule"/>
</dbReference>
<dbReference type="GO" id="GO:0008270">
    <property type="term" value="F:zinc ion binding"/>
    <property type="evidence" value="ECO:0007669"/>
    <property type="project" value="UniProtKB-UniRule"/>
</dbReference>
<evidence type="ECO:0000256" key="3">
    <source>
        <dbReference type="ARBA" id="ARBA00001946"/>
    </source>
</evidence>
<dbReference type="GO" id="GO:0003935">
    <property type="term" value="F:GTP cyclohydrolase II activity"/>
    <property type="evidence" value="ECO:0007669"/>
    <property type="project" value="UniProtKB-UniRule"/>
</dbReference>
<evidence type="ECO:0000256" key="17">
    <source>
        <dbReference type="ARBA" id="ARBA00023268"/>
    </source>
</evidence>
<dbReference type="GO" id="GO:0008686">
    <property type="term" value="F:3,4-dihydroxy-2-butanone-4-phosphate synthase activity"/>
    <property type="evidence" value="ECO:0007669"/>
    <property type="project" value="UniProtKB-EC"/>
</dbReference>
<feature type="domain" description="GTP cyclohydrolase II" evidence="21">
    <location>
        <begin position="217"/>
        <end position="379"/>
    </location>
</feature>